<comment type="subcellular location">
    <subcellularLocation>
        <location evidence="1">Membrane</location>
        <topology evidence="1">Multi-pass membrane protein</topology>
    </subcellularLocation>
</comment>
<dbReference type="EMBL" id="CAXAMN010024583">
    <property type="protein sequence ID" value="CAK9087866.1"/>
    <property type="molecule type" value="Genomic_DNA"/>
</dbReference>
<gene>
    <name evidence="8" type="ORF">CCMP2556_LOCUS42433</name>
</gene>
<evidence type="ECO:0000256" key="5">
    <source>
        <dbReference type="ARBA" id="ARBA00023065"/>
    </source>
</evidence>
<evidence type="ECO:0000313" key="9">
    <source>
        <dbReference type="Proteomes" id="UP001642484"/>
    </source>
</evidence>
<keyword evidence="3 7" id="KW-0812">Transmembrane</keyword>
<proteinExistence type="predicted"/>
<comment type="caution">
    <text evidence="8">The sequence shown here is derived from an EMBL/GenBank/DDBJ whole genome shotgun (WGS) entry which is preliminary data.</text>
</comment>
<evidence type="ECO:0000313" key="8">
    <source>
        <dbReference type="EMBL" id="CAK9087866.1"/>
    </source>
</evidence>
<accession>A0ABP0QLF9</accession>
<reference evidence="8 9" key="1">
    <citation type="submission" date="2024-02" db="EMBL/GenBank/DDBJ databases">
        <authorList>
            <person name="Chen Y."/>
            <person name="Shah S."/>
            <person name="Dougan E. K."/>
            <person name="Thang M."/>
            <person name="Chan C."/>
        </authorList>
    </citation>
    <scope>NUCLEOTIDE SEQUENCE [LARGE SCALE GENOMIC DNA]</scope>
</reference>
<protein>
    <submittedName>
        <fullName evidence="8">Uncharacterized protein</fullName>
    </submittedName>
</protein>
<evidence type="ECO:0000256" key="2">
    <source>
        <dbReference type="ARBA" id="ARBA00022448"/>
    </source>
</evidence>
<keyword evidence="4 7" id="KW-1133">Transmembrane helix</keyword>
<keyword evidence="9" id="KW-1185">Reference proteome</keyword>
<name>A0ABP0QLF9_9DINO</name>
<evidence type="ECO:0000256" key="4">
    <source>
        <dbReference type="ARBA" id="ARBA00022989"/>
    </source>
</evidence>
<keyword evidence="6 7" id="KW-0472">Membrane</keyword>
<keyword evidence="5" id="KW-0406">Ion transport</keyword>
<feature type="transmembrane region" description="Helical" evidence="7">
    <location>
        <begin position="77"/>
        <end position="97"/>
    </location>
</feature>
<evidence type="ECO:0000256" key="7">
    <source>
        <dbReference type="SAM" id="Phobius"/>
    </source>
</evidence>
<dbReference type="PANTHER" id="PTHR33281:SF20">
    <property type="match status" value="1"/>
</dbReference>
<evidence type="ECO:0000256" key="1">
    <source>
        <dbReference type="ARBA" id="ARBA00004141"/>
    </source>
</evidence>
<sequence length="188" mass="21613">MIQNLVTYNQQIGVLTIPPPILSRVYQTLSRGFVNLLNAKKIADTRFPFPWAQIITMLIVSYCISTPLVVSAIIKQFAWAMLVTFIPVFSIIALNIVCAQLEMPFGSDANDLPLQHFQERHQWGKVSWHRVAFYIRRFMAESCVCVHETLFAYGRSCVLLFYIHLGRRHVAPVMLLVCPSWDCWLNPV</sequence>
<dbReference type="PANTHER" id="PTHR33281">
    <property type="entry name" value="UPF0187 PROTEIN YNEE"/>
    <property type="match status" value="1"/>
</dbReference>
<feature type="transmembrane region" description="Helical" evidence="7">
    <location>
        <begin position="51"/>
        <end position="70"/>
    </location>
</feature>
<organism evidence="8 9">
    <name type="scientific">Durusdinium trenchii</name>
    <dbReference type="NCBI Taxonomy" id="1381693"/>
    <lineage>
        <taxon>Eukaryota</taxon>
        <taxon>Sar</taxon>
        <taxon>Alveolata</taxon>
        <taxon>Dinophyceae</taxon>
        <taxon>Suessiales</taxon>
        <taxon>Symbiodiniaceae</taxon>
        <taxon>Durusdinium</taxon>
    </lineage>
</organism>
<evidence type="ECO:0000256" key="3">
    <source>
        <dbReference type="ARBA" id="ARBA00022692"/>
    </source>
</evidence>
<dbReference type="Pfam" id="PF25539">
    <property type="entry name" value="Bestrophin_2"/>
    <property type="match status" value="1"/>
</dbReference>
<evidence type="ECO:0000256" key="6">
    <source>
        <dbReference type="ARBA" id="ARBA00023136"/>
    </source>
</evidence>
<dbReference type="InterPro" id="IPR044669">
    <property type="entry name" value="YneE/VCCN1/2-like"/>
</dbReference>
<dbReference type="Proteomes" id="UP001642484">
    <property type="component" value="Unassembled WGS sequence"/>
</dbReference>
<keyword evidence="2" id="KW-0813">Transport</keyword>